<dbReference type="AlphaFoldDB" id="A0A067M735"/>
<feature type="region of interest" description="Disordered" evidence="1">
    <location>
        <begin position="123"/>
        <end position="167"/>
    </location>
</feature>
<accession>A0A067M735</accession>
<reference evidence="3" key="1">
    <citation type="journal article" date="2014" name="Proc. Natl. Acad. Sci. U.S.A.">
        <title>Extensive sampling of basidiomycete genomes demonstrates inadequacy of the white-rot/brown-rot paradigm for wood decay fungi.</title>
        <authorList>
            <person name="Riley R."/>
            <person name="Salamov A.A."/>
            <person name="Brown D.W."/>
            <person name="Nagy L.G."/>
            <person name="Floudas D."/>
            <person name="Held B.W."/>
            <person name="Levasseur A."/>
            <person name="Lombard V."/>
            <person name="Morin E."/>
            <person name="Otillar R."/>
            <person name="Lindquist E.A."/>
            <person name="Sun H."/>
            <person name="LaButti K.M."/>
            <person name="Schmutz J."/>
            <person name="Jabbour D."/>
            <person name="Luo H."/>
            <person name="Baker S.E."/>
            <person name="Pisabarro A.G."/>
            <person name="Walton J.D."/>
            <person name="Blanchette R.A."/>
            <person name="Henrissat B."/>
            <person name="Martin F."/>
            <person name="Cullen D."/>
            <person name="Hibbett D.S."/>
            <person name="Grigoriev I.V."/>
        </authorList>
    </citation>
    <scope>NUCLEOTIDE SEQUENCE [LARGE SCALE GENOMIC DNA]</scope>
    <source>
        <strain evidence="3">FD-172 SS1</strain>
    </source>
</reference>
<keyword evidence="3" id="KW-1185">Reference proteome</keyword>
<feature type="compositionally biased region" description="Pro residues" evidence="1">
    <location>
        <begin position="216"/>
        <end position="235"/>
    </location>
</feature>
<dbReference type="EMBL" id="KL198057">
    <property type="protein sequence ID" value="KDQ11603.1"/>
    <property type="molecule type" value="Genomic_DNA"/>
</dbReference>
<organism evidence="2 3">
    <name type="scientific">Botryobasidium botryosum (strain FD-172 SS1)</name>
    <dbReference type="NCBI Taxonomy" id="930990"/>
    <lineage>
        <taxon>Eukaryota</taxon>
        <taxon>Fungi</taxon>
        <taxon>Dikarya</taxon>
        <taxon>Basidiomycota</taxon>
        <taxon>Agaricomycotina</taxon>
        <taxon>Agaricomycetes</taxon>
        <taxon>Cantharellales</taxon>
        <taxon>Botryobasidiaceae</taxon>
        <taxon>Botryobasidium</taxon>
    </lineage>
</organism>
<proteinExistence type="predicted"/>
<name>A0A067M735_BOTB1</name>
<feature type="region of interest" description="Disordered" evidence="1">
    <location>
        <begin position="64"/>
        <end position="99"/>
    </location>
</feature>
<feature type="region of interest" description="Disordered" evidence="1">
    <location>
        <begin position="1"/>
        <end position="26"/>
    </location>
</feature>
<dbReference type="InParanoid" id="A0A067M735"/>
<feature type="region of interest" description="Disordered" evidence="1">
    <location>
        <begin position="194"/>
        <end position="235"/>
    </location>
</feature>
<evidence type="ECO:0000313" key="2">
    <source>
        <dbReference type="EMBL" id="KDQ11603.1"/>
    </source>
</evidence>
<protein>
    <submittedName>
        <fullName evidence="2">Uncharacterized protein</fullName>
    </submittedName>
</protein>
<feature type="compositionally biased region" description="Polar residues" evidence="1">
    <location>
        <begin position="89"/>
        <end position="98"/>
    </location>
</feature>
<feature type="compositionally biased region" description="Low complexity" evidence="1">
    <location>
        <begin position="127"/>
        <end position="136"/>
    </location>
</feature>
<dbReference type="Proteomes" id="UP000027195">
    <property type="component" value="Unassembled WGS sequence"/>
</dbReference>
<feature type="compositionally biased region" description="Low complexity" evidence="1">
    <location>
        <begin position="1"/>
        <end position="25"/>
    </location>
</feature>
<evidence type="ECO:0000313" key="3">
    <source>
        <dbReference type="Proteomes" id="UP000027195"/>
    </source>
</evidence>
<dbReference type="HOGENOM" id="CLU_090030_0_0_1"/>
<sequence>MTWASGPLRPMSRPSGGSGPPTCGPAIPGLDARLAGLLPRTPPHTPLDSFIFCMVNTRNQHYSTPPHLAQMPSASSSLPTLTPDLEAENFSTPTSAHTLQPPLQEWESELSTVDELSSHLSQLGFHETSSSGSRETPPTPRPTFPDPFSYKRRHDPPPHRFLSAPAPSHLYAHPNPWSPPPQATLVQAPYAGFGAGSPHFQPRRRRTEQFEERFTPTPPPAAQAPPPPPPPPPAPVAVLNIADPAVQQALVTIVQIVQQGQQACPAHVHE</sequence>
<evidence type="ECO:0000256" key="1">
    <source>
        <dbReference type="SAM" id="MobiDB-lite"/>
    </source>
</evidence>
<feature type="compositionally biased region" description="Low complexity" evidence="1">
    <location>
        <begin position="72"/>
        <end position="83"/>
    </location>
</feature>
<gene>
    <name evidence="2" type="ORF">BOTBODRAFT_177207</name>
</gene>